<protein>
    <submittedName>
        <fullName evidence="1">Uncharacterized protein</fullName>
    </submittedName>
</protein>
<gene>
    <name evidence="1" type="ORF">KSP40_PGU010748</name>
</gene>
<evidence type="ECO:0000313" key="2">
    <source>
        <dbReference type="Proteomes" id="UP001412067"/>
    </source>
</evidence>
<dbReference type="EMBL" id="JBBWWR010000019">
    <property type="protein sequence ID" value="KAK8942168.1"/>
    <property type="molecule type" value="Genomic_DNA"/>
</dbReference>
<dbReference type="Proteomes" id="UP001412067">
    <property type="component" value="Unassembled WGS sequence"/>
</dbReference>
<comment type="caution">
    <text evidence="1">The sequence shown here is derived from an EMBL/GenBank/DDBJ whole genome shotgun (WGS) entry which is preliminary data.</text>
</comment>
<proteinExistence type="predicted"/>
<keyword evidence="2" id="KW-1185">Reference proteome</keyword>
<reference evidence="1 2" key="1">
    <citation type="journal article" date="2022" name="Nat. Plants">
        <title>Genomes of leafy and leafless Platanthera orchids illuminate the evolution of mycoheterotrophy.</title>
        <authorList>
            <person name="Li M.H."/>
            <person name="Liu K.W."/>
            <person name="Li Z."/>
            <person name="Lu H.C."/>
            <person name="Ye Q.L."/>
            <person name="Zhang D."/>
            <person name="Wang J.Y."/>
            <person name="Li Y.F."/>
            <person name="Zhong Z.M."/>
            <person name="Liu X."/>
            <person name="Yu X."/>
            <person name="Liu D.K."/>
            <person name="Tu X.D."/>
            <person name="Liu B."/>
            <person name="Hao Y."/>
            <person name="Liao X.Y."/>
            <person name="Jiang Y.T."/>
            <person name="Sun W.H."/>
            <person name="Chen J."/>
            <person name="Chen Y.Q."/>
            <person name="Ai Y."/>
            <person name="Zhai J.W."/>
            <person name="Wu S.S."/>
            <person name="Zhou Z."/>
            <person name="Hsiao Y.Y."/>
            <person name="Wu W.L."/>
            <person name="Chen Y.Y."/>
            <person name="Lin Y.F."/>
            <person name="Hsu J.L."/>
            <person name="Li C.Y."/>
            <person name="Wang Z.W."/>
            <person name="Zhao X."/>
            <person name="Zhong W.Y."/>
            <person name="Ma X.K."/>
            <person name="Ma L."/>
            <person name="Huang J."/>
            <person name="Chen G.Z."/>
            <person name="Huang M.Z."/>
            <person name="Huang L."/>
            <person name="Peng D.H."/>
            <person name="Luo Y.B."/>
            <person name="Zou S.Q."/>
            <person name="Chen S.P."/>
            <person name="Lan S."/>
            <person name="Tsai W.C."/>
            <person name="Van de Peer Y."/>
            <person name="Liu Z.J."/>
        </authorList>
    </citation>
    <scope>NUCLEOTIDE SEQUENCE [LARGE SCALE GENOMIC DNA]</scope>
    <source>
        <strain evidence="1">Lor288</strain>
    </source>
</reference>
<organism evidence="1 2">
    <name type="scientific">Platanthera guangdongensis</name>
    <dbReference type="NCBI Taxonomy" id="2320717"/>
    <lineage>
        <taxon>Eukaryota</taxon>
        <taxon>Viridiplantae</taxon>
        <taxon>Streptophyta</taxon>
        <taxon>Embryophyta</taxon>
        <taxon>Tracheophyta</taxon>
        <taxon>Spermatophyta</taxon>
        <taxon>Magnoliopsida</taxon>
        <taxon>Liliopsida</taxon>
        <taxon>Asparagales</taxon>
        <taxon>Orchidaceae</taxon>
        <taxon>Orchidoideae</taxon>
        <taxon>Orchideae</taxon>
        <taxon>Orchidinae</taxon>
        <taxon>Platanthera</taxon>
    </lineage>
</organism>
<sequence length="148" mass="16548">MEVREEAVVSLVREMLGTADGAVRKAAGKIGPFYHDEKNLQIIYPWLLLLPPGEHHISVPWHLPKLTLGLDLEVTLEDGNKLNDGDGRGVAEVEKTKLGGPVLCSAEAGAFLCRVQERKIPWKTKLRQRATTIEAHRRQKLQKLGTRK</sequence>
<name>A0ABR2LJW9_9ASPA</name>
<evidence type="ECO:0000313" key="1">
    <source>
        <dbReference type="EMBL" id="KAK8942168.1"/>
    </source>
</evidence>
<accession>A0ABR2LJW9</accession>